<dbReference type="InterPro" id="IPR050904">
    <property type="entry name" value="Adhesion/Biosynth-related"/>
</dbReference>
<dbReference type="PATRIC" id="fig|1666911.3.peg.1630"/>
<dbReference type="PANTHER" id="PTHR10900:SF77">
    <property type="entry name" value="FI19380P1"/>
    <property type="match status" value="1"/>
</dbReference>
<dbReference type="Gene3D" id="2.30.180.10">
    <property type="entry name" value="FAS1 domain"/>
    <property type="match status" value="1"/>
</dbReference>
<accession>A0A0P8A2N1</accession>
<name>A0A0P8A2N1_9CYAN</name>
<proteinExistence type="predicted"/>
<gene>
    <name evidence="4" type="ORF">HLUCCA11_02010</name>
</gene>
<dbReference type="FunFam" id="2.30.180.10:FF:000019">
    <property type="entry name" value="Cell surface lipoprotein"/>
    <property type="match status" value="1"/>
</dbReference>
<dbReference type="SMART" id="SM00554">
    <property type="entry name" value="FAS1"/>
    <property type="match status" value="1"/>
</dbReference>
<keyword evidence="2" id="KW-0732">Signal</keyword>
<feature type="domain" description="FAS1" evidence="3">
    <location>
        <begin position="64"/>
        <end position="195"/>
    </location>
</feature>
<dbReference type="AlphaFoldDB" id="A0A0P8A2N1"/>
<dbReference type="GO" id="GO:0005615">
    <property type="term" value="C:extracellular space"/>
    <property type="evidence" value="ECO:0007669"/>
    <property type="project" value="TreeGrafter"/>
</dbReference>
<dbReference type="SUPFAM" id="SSF82153">
    <property type="entry name" value="FAS1 domain"/>
    <property type="match status" value="1"/>
</dbReference>
<evidence type="ECO:0000313" key="4">
    <source>
        <dbReference type="EMBL" id="KPQ37228.1"/>
    </source>
</evidence>
<feature type="chain" id="PRO_5006147641" evidence="2">
    <location>
        <begin position="29"/>
        <end position="205"/>
    </location>
</feature>
<dbReference type="PROSITE" id="PS50213">
    <property type="entry name" value="FAS1"/>
    <property type="match status" value="1"/>
</dbReference>
<dbReference type="STRING" id="1666911.HLUCCA11_02010"/>
<evidence type="ECO:0000256" key="2">
    <source>
        <dbReference type="SAM" id="SignalP"/>
    </source>
</evidence>
<dbReference type="Pfam" id="PF02469">
    <property type="entry name" value="Fasciclin"/>
    <property type="match status" value="1"/>
</dbReference>
<dbReference type="PROSITE" id="PS51257">
    <property type="entry name" value="PROKAR_LIPOPROTEIN"/>
    <property type="match status" value="1"/>
</dbReference>
<evidence type="ECO:0000313" key="5">
    <source>
        <dbReference type="Proteomes" id="UP000050465"/>
    </source>
</evidence>
<organism evidence="4 5">
    <name type="scientific">Phormidesmis priestleyi Ana</name>
    <dbReference type="NCBI Taxonomy" id="1666911"/>
    <lineage>
        <taxon>Bacteria</taxon>
        <taxon>Bacillati</taxon>
        <taxon>Cyanobacteriota</taxon>
        <taxon>Cyanophyceae</taxon>
        <taxon>Leptolyngbyales</taxon>
        <taxon>Leptolyngbyaceae</taxon>
        <taxon>Phormidesmis</taxon>
    </lineage>
</organism>
<comment type="caution">
    <text evidence="4">The sequence shown here is derived from an EMBL/GenBank/DDBJ whole genome shotgun (WGS) entry which is preliminary data.</text>
</comment>
<protein>
    <submittedName>
        <fullName evidence="4">Putative surface protein</fullName>
    </submittedName>
</protein>
<sequence length="205" mass="21086">MRFFRSANSIKKLTAVAAALMILPVAVACDNQTPETVDNVGTEVPTDTTEAPVETATDTMPTEGETIVDVAAANGSFNTLVAAIDAAGLTDTLNAEGPYTVFAPTDEAFEALPEGVLEQLLLPENQEALTSILTYHVVPGEVPASEIESGPVPTAEGGEVDVTADGGTVTVNGATVVEPDVMASNGVIHVIDQVLLPPTLDLSTL</sequence>
<dbReference type="EMBL" id="LJZR01000002">
    <property type="protein sequence ID" value="KPQ37228.1"/>
    <property type="molecule type" value="Genomic_DNA"/>
</dbReference>
<dbReference type="Proteomes" id="UP000050465">
    <property type="component" value="Unassembled WGS sequence"/>
</dbReference>
<feature type="signal peptide" evidence="2">
    <location>
        <begin position="1"/>
        <end position="28"/>
    </location>
</feature>
<dbReference type="InterPro" id="IPR036378">
    <property type="entry name" value="FAS1_dom_sf"/>
</dbReference>
<evidence type="ECO:0000259" key="3">
    <source>
        <dbReference type="PROSITE" id="PS50213"/>
    </source>
</evidence>
<dbReference type="InterPro" id="IPR000782">
    <property type="entry name" value="FAS1_domain"/>
</dbReference>
<feature type="region of interest" description="Disordered" evidence="1">
    <location>
        <begin position="37"/>
        <end position="57"/>
    </location>
</feature>
<dbReference type="PANTHER" id="PTHR10900">
    <property type="entry name" value="PERIOSTIN-RELATED"/>
    <property type="match status" value="1"/>
</dbReference>
<reference evidence="4 5" key="1">
    <citation type="submission" date="2015-09" db="EMBL/GenBank/DDBJ databases">
        <title>Identification and resolution of microdiversity through metagenomic sequencing of parallel consortia.</title>
        <authorList>
            <person name="Nelson W.C."/>
            <person name="Romine M.F."/>
            <person name="Lindemann S.R."/>
        </authorList>
    </citation>
    <scope>NUCLEOTIDE SEQUENCE [LARGE SCALE GENOMIC DNA]</scope>
    <source>
        <strain evidence="4">Ana</strain>
    </source>
</reference>
<evidence type="ECO:0000256" key="1">
    <source>
        <dbReference type="SAM" id="MobiDB-lite"/>
    </source>
</evidence>